<name>A0A5C6RLG2_9BACT</name>
<gene>
    <name evidence="1" type="ORF">FRY97_11990</name>
</gene>
<accession>A0A5C6RLG2</accession>
<dbReference type="GO" id="GO:0005509">
    <property type="term" value="F:calcium ion binding"/>
    <property type="evidence" value="ECO:0007669"/>
    <property type="project" value="InterPro"/>
</dbReference>
<dbReference type="Proteomes" id="UP000321580">
    <property type="component" value="Unassembled WGS sequence"/>
</dbReference>
<dbReference type="Gene3D" id="2.60.40.3440">
    <property type="match status" value="2"/>
</dbReference>
<evidence type="ECO:0000313" key="2">
    <source>
        <dbReference type="Proteomes" id="UP000321580"/>
    </source>
</evidence>
<evidence type="ECO:0000313" key="1">
    <source>
        <dbReference type="EMBL" id="TXB62794.1"/>
    </source>
</evidence>
<evidence type="ECO:0008006" key="3">
    <source>
        <dbReference type="Google" id="ProtNLM"/>
    </source>
</evidence>
<dbReference type="Pfam" id="PF17963">
    <property type="entry name" value="Big_9"/>
    <property type="match status" value="2"/>
</dbReference>
<dbReference type="Gene3D" id="4.10.1080.10">
    <property type="entry name" value="TSP type-3 repeat"/>
    <property type="match status" value="1"/>
</dbReference>
<organism evidence="1 2">
    <name type="scientific">Phaeodactylibacter luteus</name>
    <dbReference type="NCBI Taxonomy" id="1564516"/>
    <lineage>
        <taxon>Bacteria</taxon>
        <taxon>Pseudomonadati</taxon>
        <taxon>Bacteroidota</taxon>
        <taxon>Saprospiria</taxon>
        <taxon>Saprospirales</taxon>
        <taxon>Haliscomenobacteraceae</taxon>
        <taxon>Phaeodactylibacter</taxon>
    </lineage>
</organism>
<feature type="non-terminal residue" evidence="1">
    <location>
        <position position="1067"/>
    </location>
</feature>
<proteinExistence type="predicted"/>
<keyword evidence="2" id="KW-1185">Reference proteome</keyword>
<comment type="caution">
    <text evidence="1">The sequence shown here is derived from an EMBL/GenBank/DDBJ whole genome shotgun (WGS) entry which is preliminary data.</text>
</comment>
<dbReference type="InterPro" id="IPR028974">
    <property type="entry name" value="TSP_type-3_rpt"/>
</dbReference>
<reference evidence="1 2" key="1">
    <citation type="submission" date="2019-08" db="EMBL/GenBank/DDBJ databases">
        <title>Genome of Phaeodactylibacter luteus.</title>
        <authorList>
            <person name="Bowman J.P."/>
        </authorList>
    </citation>
    <scope>NUCLEOTIDE SEQUENCE [LARGE SCALE GENOMIC DNA]</scope>
    <source>
        <strain evidence="1 2">KCTC 42180</strain>
    </source>
</reference>
<dbReference type="SUPFAM" id="SSF103647">
    <property type="entry name" value="TSP type-3 repeat"/>
    <property type="match status" value="1"/>
</dbReference>
<sequence>MKQHLMTGAAAAAAVVQMPRPINWSRRGRLSFLSALLVFLATFGLSAQIPGACNNPISGKGVVVDDLSAGLINLLATNPNLNNILDGDLNNFAEFAGLGSIAVGNLQLVNVKDVNNTYPAGRRTGFVIEATGGLLSLDLLNGLAIQTSLNNVVQETVAISNGSGGGINLSLLSAENAGRRRVDFLTSLPFDEVALVKTGLLNTELDGLRVYYAYEEVDGCDYDCSTAITTANFPLASVSSGGGGLLGLASFGPTANVIDPDTTNFATSAIGVLAAPFIEVNTGTLISGGNDVGFVIETAGLLGTGLLNLSLLDGVTITTYSVLGTPLEVFDAGSGLASVGLLSGTNVASISFKTTLPFASVRIAYPSVLNLSSRRVYYAFVRFDDDGDGFPNCVDKCPGGSDALDADGDGVPDACDMDCALAPIAPVKVCPDGLTSTAQLPAAGPGQVWSADPGNPAAATIDNNGLVSGLTVQGIYSFTLTDPSIPGCSQTVTVDFRQASVDTDCNDPVSGPGTIVGNLPGCTLCASPDAGNLTDGDLSNAVSTASLLNLGLLGSATPLISVVDTTQIYPGGTRAGFVVQTGGLLNAGLLSGFQIRTYLDGVPVEVSGTGGSLLGADALAPSGQQRVSFVTTLPYNEIEVVLQGGVLDLGLLSTVDVFYAFVEPVSCPGGDGATDNIADTCGEVFTANSFYCASINYARTQLPPTACVGCSISSISNVIDDDLSNATPINLLVGALGDASVSILLPEPIPAGKEAGFVYRIDGGLLSADVLNGLSVTTYLNGTVRESVTGGTGLLNLGLLSGGSGNAAISFPTSLSFDEIQFSINATVAAGVAAGTVNLLYGFARGDEDGDGVPDCLDKCCLGDDNLDVDGDGIPDACDNNLPMAVDDMVSVPEDAVDFVLNVVGNDDFGLDGPALAPISIVTAPANGIASVDDNGTPANPTDDTILYTPGGDFFGVDSLAYAICDFDGDCDTAVVSIMVENINDAPVANDDTAMVDEDGQLMGNVVLNDMDVDGPDTLITLVTGPMNGMLTLNLDGTFTYTPDLDFNGMDTFEYSYCDGGTPELCD</sequence>
<dbReference type="RefSeq" id="WP_170254615.1">
    <property type="nucleotide sequence ID" value="NZ_VOOR01000023.1"/>
</dbReference>
<dbReference type="AlphaFoldDB" id="A0A5C6RLG2"/>
<dbReference type="EMBL" id="VOOR01000023">
    <property type="protein sequence ID" value="TXB62794.1"/>
    <property type="molecule type" value="Genomic_DNA"/>
</dbReference>
<protein>
    <recommendedName>
        <fullName evidence="3">Tandem-95 repeat protein</fullName>
    </recommendedName>
</protein>